<dbReference type="Pfam" id="PF14389">
    <property type="entry name" value="Lzipper-MIP1"/>
    <property type="match status" value="1"/>
</dbReference>
<dbReference type="PANTHER" id="PTHR23054:SF18">
    <property type="entry name" value="TERNARY COMPLEX FACTOR MIP1, LEUCINE-ZIPPER"/>
    <property type="match status" value="1"/>
</dbReference>
<dbReference type="Proteomes" id="UP000515151">
    <property type="component" value="Chromosome 3"/>
</dbReference>
<feature type="compositionally biased region" description="Basic and acidic residues" evidence="1">
    <location>
        <begin position="195"/>
        <end position="213"/>
    </location>
</feature>
<protein>
    <submittedName>
        <fullName evidence="5">Uncharacterized protein LOC116198891 isoform X1</fullName>
    </submittedName>
</protein>
<evidence type="ECO:0000259" key="2">
    <source>
        <dbReference type="Pfam" id="PF04784"/>
    </source>
</evidence>
<dbReference type="RefSeq" id="XP_031385014.1">
    <property type="nucleotide sequence ID" value="XM_031529154.1"/>
</dbReference>
<name>A0A6P8CS27_PUNGR</name>
<feature type="domain" description="Ternary complex factor MIP1 leucine-zipper" evidence="3">
    <location>
        <begin position="62"/>
        <end position="142"/>
    </location>
</feature>
<dbReference type="GeneID" id="116198891"/>
<feature type="domain" description="DUF547" evidence="2">
    <location>
        <begin position="399"/>
        <end position="533"/>
    </location>
</feature>
<evidence type="ECO:0000313" key="4">
    <source>
        <dbReference type="Proteomes" id="UP000515151"/>
    </source>
</evidence>
<feature type="compositionally biased region" description="Basic and acidic residues" evidence="1">
    <location>
        <begin position="19"/>
        <end position="36"/>
    </location>
</feature>
<dbReference type="Pfam" id="PF04784">
    <property type="entry name" value="DUF547"/>
    <property type="match status" value="1"/>
</dbReference>
<reference evidence="4" key="1">
    <citation type="journal article" date="2020" name="Plant Biotechnol. J.">
        <title>The pomegranate (Punica granatum L.) draft genome dissects genetic divergence between soft- and hard-seeded cultivars.</title>
        <authorList>
            <person name="Luo X."/>
            <person name="Li H."/>
            <person name="Wu Z."/>
            <person name="Yao W."/>
            <person name="Zhao P."/>
            <person name="Cao D."/>
            <person name="Yu H."/>
            <person name="Li K."/>
            <person name="Poudel K."/>
            <person name="Zhao D."/>
            <person name="Zhang F."/>
            <person name="Xia X."/>
            <person name="Chen L."/>
            <person name="Wang Q."/>
            <person name="Jing D."/>
            <person name="Cao S."/>
        </authorList>
    </citation>
    <scope>NUCLEOTIDE SEQUENCE [LARGE SCALE GENOMIC DNA]</scope>
    <source>
        <strain evidence="4">cv. Tunisia</strain>
    </source>
</reference>
<dbReference type="OrthoDB" id="418495at2759"/>
<feature type="region of interest" description="Disordered" evidence="1">
    <location>
        <begin position="192"/>
        <end position="213"/>
    </location>
</feature>
<dbReference type="InterPro" id="IPR025757">
    <property type="entry name" value="MIP1_Leuzipper"/>
</dbReference>
<dbReference type="InterPro" id="IPR006869">
    <property type="entry name" value="DUF547"/>
</dbReference>
<dbReference type="PANTHER" id="PTHR23054">
    <property type="entry name" value="TERNARY COMPLEX FACTOR MIP1, LEUCINE-ZIPPER-RELATED"/>
    <property type="match status" value="1"/>
</dbReference>
<evidence type="ECO:0000256" key="1">
    <source>
        <dbReference type="SAM" id="MobiDB-lite"/>
    </source>
</evidence>
<organism evidence="4 5">
    <name type="scientific">Punica granatum</name>
    <name type="common">Pomegranate</name>
    <dbReference type="NCBI Taxonomy" id="22663"/>
    <lineage>
        <taxon>Eukaryota</taxon>
        <taxon>Viridiplantae</taxon>
        <taxon>Streptophyta</taxon>
        <taxon>Embryophyta</taxon>
        <taxon>Tracheophyta</taxon>
        <taxon>Spermatophyta</taxon>
        <taxon>Magnoliopsida</taxon>
        <taxon>eudicotyledons</taxon>
        <taxon>Gunneridae</taxon>
        <taxon>Pentapetalae</taxon>
        <taxon>rosids</taxon>
        <taxon>malvids</taxon>
        <taxon>Myrtales</taxon>
        <taxon>Lythraceae</taxon>
        <taxon>Punica</taxon>
    </lineage>
</organism>
<evidence type="ECO:0000259" key="3">
    <source>
        <dbReference type="Pfam" id="PF14389"/>
    </source>
</evidence>
<feature type="region of interest" description="Disordered" evidence="1">
    <location>
        <begin position="1"/>
        <end position="36"/>
    </location>
</feature>
<dbReference type="AlphaFoldDB" id="A0A6P8CS27"/>
<evidence type="ECO:0000313" key="5">
    <source>
        <dbReference type="RefSeq" id="XP_031385014.1"/>
    </source>
</evidence>
<keyword evidence="4" id="KW-1185">Reference proteome</keyword>
<accession>A0A6P8CS27</accession>
<gene>
    <name evidence="5" type="primary">LOC116198891</name>
</gene>
<sequence length="612" mass="68964">MGLDQESEVLSQSMTSGDDLPKSFPRKEMCGKEESIDRDISMDRVKLQDMVRMEKKPGPDTEAHSSLKQEILQLEKRLLEQVKVRCALEAALGFRSSSFGHFSPTSMPKPATELIKEIAVLELEVVYLEQYLLSLYRKAFDQQVTSVSSSTRDKIVEADVETPQGSFLNARTSQLNATSNQEQRIVRSTCQSLDDTAKNTTGREENQSDSEVNRCHSALPQSSGFAAKTALPLEGSPRALRACHSEPFALAEYAENTAQNVLSLAEHLGARISDHVPETPNRLSEDMIRCMSAIYCKLAESPLMRDGLSLPFSSLSSPSGFSQREPLDMWSPGFGNSSSFDVRLDNPFRVEGLREFSGPHSTMVEVPWLHRDSRKLGEIEHMLQDFRSLIGRLEEVDPRKLRHEEKLAFWINIHNALLMHAFLAYGIPKNSTKRLFLLLKAAYNVGGHTISAGTLQSSILGCRMCRPNQWLRLLLTSKTKFKAGDDRQAYAIDRAEPLLHFALCCGNHSDPAIRLFTPKRVLQELETAKGEYIQATFGIRKDRRVLLPKLVESFAKDSGLCPMGLVEMVQQALPEYSRKSLKNWDLGKSRKNIEWVSHNFNFRYLIPKELAK</sequence>
<proteinExistence type="predicted"/>
<reference evidence="5" key="2">
    <citation type="submission" date="2025-08" db="UniProtKB">
        <authorList>
            <consortium name="RefSeq"/>
        </authorList>
    </citation>
    <scope>IDENTIFICATION</scope>
    <source>
        <tissue evidence="5">Leaf</tissue>
    </source>
</reference>